<proteinExistence type="predicted"/>
<comment type="caution">
    <text evidence="2">The sequence shown here is derived from an EMBL/GenBank/DDBJ whole genome shotgun (WGS) entry which is preliminary data.</text>
</comment>
<reference evidence="3" key="1">
    <citation type="submission" date="2017-10" db="EMBL/GenBank/DDBJ databases">
        <title>Rapid genome shrinkage in a self-fertile nematode reveals novel sperm competition proteins.</title>
        <authorList>
            <person name="Yin D."/>
            <person name="Schwarz E.M."/>
            <person name="Thomas C.G."/>
            <person name="Felde R.L."/>
            <person name="Korf I.F."/>
            <person name="Cutter A.D."/>
            <person name="Schartner C.M."/>
            <person name="Ralston E.J."/>
            <person name="Meyer B.J."/>
            <person name="Haag E.S."/>
        </authorList>
    </citation>
    <scope>NUCLEOTIDE SEQUENCE [LARGE SCALE GENOMIC DNA]</scope>
    <source>
        <strain evidence="3">JU1422</strain>
    </source>
</reference>
<evidence type="ECO:0000313" key="2">
    <source>
        <dbReference type="EMBL" id="PIC48373.1"/>
    </source>
</evidence>
<dbReference type="OrthoDB" id="10584166at2759"/>
<feature type="region of interest" description="Disordered" evidence="1">
    <location>
        <begin position="149"/>
        <end position="173"/>
    </location>
</feature>
<dbReference type="Proteomes" id="UP000230233">
    <property type="component" value="Chromosome II"/>
</dbReference>
<organism evidence="2 3">
    <name type="scientific">Caenorhabditis nigoni</name>
    <dbReference type="NCBI Taxonomy" id="1611254"/>
    <lineage>
        <taxon>Eukaryota</taxon>
        <taxon>Metazoa</taxon>
        <taxon>Ecdysozoa</taxon>
        <taxon>Nematoda</taxon>
        <taxon>Chromadorea</taxon>
        <taxon>Rhabditida</taxon>
        <taxon>Rhabditina</taxon>
        <taxon>Rhabditomorpha</taxon>
        <taxon>Rhabditoidea</taxon>
        <taxon>Rhabditidae</taxon>
        <taxon>Peloderinae</taxon>
        <taxon>Caenorhabditis</taxon>
    </lineage>
</organism>
<protein>
    <submittedName>
        <fullName evidence="2">Uncharacterized protein</fullName>
    </submittedName>
</protein>
<sequence length="173" mass="20058">MTLPKEVQEFMESQFGNVVPMTEEEQLKFIVDVANHAKGISPPPPPPEIDPIHYVLVLAAQLPPDDLKKPIINLPIPTITIPQSTFIFFKMEWKKSQKELPKNQNSSNSGLKFDPYKTLWDSLTQNQKENWSQMFINVKRRGEFLIAQNFARRAPSKNERDRESRKRKRDAGK</sequence>
<dbReference type="AlphaFoldDB" id="A0A2G5V9A4"/>
<evidence type="ECO:0000313" key="3">
    <source>
        <dbReference type="Proteomes" id="UP000230233"/>
    </source>
</evidence>
<evidence type="ECO:0000256" key="1">
    <source>
        <dbReference type="SAM" id="MobiDB-lite"/>
    </source>
</evidence>
<accession>A0A2G5V9A4</accession>
<name>A0A2G5V9A4_9PELO</name>
<dbReference type="EMBL" id="PDUG01000002">
    <property type="protein sequence ID" value="PIC48373.1"/>
    <property type="molecule type" value="Genomic_DNA"/>
</dbReference>
<gene>
    <name evidence="2" type="primary">Cni-F12E12.2</name>
    <name evidence="2" type="synonym">Cnig_chr_II.g7367</name>
    <name evidence="2" type="ORF">B9Z55_007367</name>
</gene>
<keyword evidence="3" id="KW-1185">Reference proteome</keyword>